<keyword evidence="2 4" id="KW-0238">DNA-binding</keyword>
<dbReference type="OrthoDB" id="8479950at2"/>
<keyword evidence="1" id="KW-0805">Transcription regulation</keyword>
<dbReference type="Gene3D" id="1.10.357.10">
    <property type="entry name" value="Tetracycline Repressor, domain 2"/>
    <property type="match status" value="1"/>
</dbReference>
<accession>A0A401Z0A9</accession>
<dbReference type="PANTHER" id="PTHR30055:SF226">
    <property type="entry name" value="HTH-TYPE TRANSCRIPTIONAL REGULATOR PKSA"/>
    <property type="match status" value="1"/>
</dbReference>
<dbReference type="Proteomes" id="UP000286931">
    <property type="component" value="Unassembled WGS sequence"/>
</dbReference>
<dbReference type="GO" id="GO:0003700">
    <property type="term" value="F:DNA-binding transcription factor activity"/>
    <property type="evidence" value="ECO:0007669"/>
    <property type="project" value="TreeGrafter"/>
</dbReference>
<reference evidence="7 8" key="1">
    <citation type="submission" date="2018-12" db="EMBL/GenBank/DDBJ databases">
        <title>Draft genome sequence of Embleya hyalina NBRC 13850T.</title>
        <authorList>
            <person name="Komaki H."/>
            <person name="Hosoyama A."/>
            <person name="Kimura A."/>
            <person name="Ichikawa N."/>
            <person name="Tamura T."/>
        </authorList>
    </citation>
    <scope>NUCLEOTIDE SEQUENCE [LARGE SCALE GENOMIC DNA]</scope>
    <source>
        <strain evidence="7 8">NBRC 13850</strain>
    </source>
</reference>
<keyword evidence="8" id="KW-1185">Reference proteome</keyword>
<dbReference type="PANTHER" id="PTHR30055">
    <property type="entry name" value="HTH-TYPE TRANSCRIPTIONAL REGULATOR RUTR"/>
    <property type="match status" value="1"/>
</dbReference>
<dbReference type="PROSITE" id="PS50977">
    <property type="entry name" value="HTH_TETR_2"/>
    <property type="match status" value="1"/>
</dbReference>
<dbReference type="EMBL" id="BIFH01000038">
    <property type="protein sequence ID" value="GCE00262.1"/>
    <property type="molecule type" value="Genomic_DNA"/>
</dbReference>
<evidence type="ECO:0000256" key="5">
    <source>
        <dbReference type="SAM" id="MobiDB-lite"/>
    </source>
</evidence>
<evidence type="ECO:0000256" key="1">
    <source>
        <dbReference type="ARBA" id="ARBA00023015"/>
    </source>
</evidence>
<feature type="compositionally biased region" description="Basic and acidic residues" evidence="5">
    <location>
        <begin position="1"/>
        <end position="10"/>
    </location>
</feature>
<feature type="domain" description="HTH tetR-type" evidence="6">
    <location>
        <begin position="45"/>
        <end position="105"/>
    </location>
</feature>
<evidence type="ECO:0000256" key="4">
    <source>
        <dbReference type="PROSITE-ProRule" id="PRU00335"/>
    </source>
</evidence>
<feature type="region of interest" description="Disordered" evidence="5">
    <location>
        <begin position="1"/>
        <end position="46"/>
    </location>
</feature>
<evidence type="ECO:0000313" key="7">
    <source>
        <dbReference type="EMBL" id="GCE00262.1"/>
    </source>
</evidence>
<dbReference type="PRINTS" id="PR00455">
    <property type="entry name" value="HTHTETR"/>
</dbReference>
<dbReference type="GO" id="GO:0000976">
    <property type="term" value="F:transcription cis-regulatory region binding"/>
    <property type="evidence" value="ECO:0007669"/>
    <property type="project" value="TreeGrafter"/>
</dbReference>
<dbReference type="Pfam" id="PF21943">
    <property type="entry name" value="TetR_C_46"/>
    <property type="match status" value="1"/>
</dbReference>
<sequence>MAEGAEEKAARPRAGKRAAAAVAPAKKRTSNRLGTGTGPGTGRRGERRRQLLEAAVALFSERPYEDIFIADIADAAGVAHGLLFYYFKDKRGIYLEALDQVARDIQAYQRARPDEVTAEARLYGMVRRHFDYIGSHSQTFIGFMRPGLGDADVRRIFESARQAGVDLVLELFDLESETPPPPVLRAALRGWVGYLDEISLDWLAHGDVPVDDIVQLAVDTLIAGLRSVEGRHADISAMLEELHRAA</sequence>
<dbReference type="AlphaFoldDB" id="A0A401Z0A9"/>
<keyword evidence="3" id="KW-0804">Transcription</keyword>
<proteinExistence type="predicted"/>
<comment type="caution">
    <text evidence="7">The sequence shown here is derived from an EMBL/GenBank/DDBJ whole genome shotgun (WGS) entry which is preliminary data.</text>
</comment>
<gene>
    <name evidence="7" type="ORF">EHYA_07987</name>
</gene>
<dbReference type="InterPro" id="IPR001647">
    <property type="entry name" value="HTH_TetR"/>
</dbReference>
<evidence type="ECO:0000313" key="8">
    <source>
        <dbReference type="Proteomes" id="UP000286931"/>
    </source>
</evidence>
<dbReference type="InterPro" id="IPR054129">
    <property type="entry name" value="DesT_TetR_C"/>
</dbReference>
<name>A0A401Z0A9_9ACTN</name>
<feature type="DNA-binding region" description="H-T-H motif" evidence="4">
    <location>
        <begin position="68"/>
        <end position="87"/>
    </location>
</feature>
<dbReference type="RefSeq" id="WP_126641998.1">
    <property type="nucleotide sequence ID" value="NZ_BIFH01000038.1"/>
</dbReference>
<dbReference type="InterPro" id="IPR009057">
    <property type="entry name" value="Homeodomain-like_sf"/>
</dbReference>
<dbReference type="Pfam" id="PF00440">
    <property type="entry name" value="TetR_N"/>
    <property type="match status" value="1"/>
</dbReference>
<evidence type="ECO:0000259" key="6">
    <source>
        <dbReference type="PROSITE" id="PS50977"/>
    </source>
</evidence>
<evidence type="ECO:0000256" key="2">
    <source>
        <dbReference type="ARBA" id="ARBA00023125"/>
    </source>
</evidence>
<dbReference type="InterPro" id="IPR050109">
    <property type="entry name" value="HTH-type_TetR-like_transc_reg"/>
</dbReference>
<protein>
    <submittedName>
        <fullName evidence="7">TetR family transcriptional regulator</fullName>
    </submittedName>
</protein>
<organism evidence="7 8">
    <name type="scientific">Embleya hyalina</name>
    <dbReference type="NCBI Taxonomy" id="516124"/>
    <lineage>
        <taxon>Bacteria</taxon>
        <taxon>Bacillati</taxon>
        <taxon>Actinomycetota</taxon>
        <taxon>Actinomycetes</taxon>
        <taxon>Kitasatosporales</taxon>
        <taxon>Streptomycetaceae</taxon>
        <taxon>Embleya</taxon>
    </lineage>
</organism>
<evidence type="ECO:0000256" key="3">
    <source>
        <dbReference type="ARBA" id="ARBA00023163"/>
    </source>
</evidence>
<dbReference type="SUPFAM" id="SSF46689">
    <property type="entry name" value="Homeodomain-like"/>
    <property type="match status" value="1"/>
</dbReference>